<evidence type="ECO:0000313" key="2">
    <source>
        <dbReference type="EMBL" id="CAA9387215.1"/>
    </source>
</evidence>
<dbReference type="EMBL" id="CADCUX010000050">
    <property type="protein sequence ID" value="CAA9387215.1"/>
    <property type="molecule type" value="Genomic_DNA"/>
</dbReference>
<accession>A0A6J4NGL5</accession>
<protein>
    <submittedName>
        <fullName evidence="2">Transcriptional regulator, MerR family</fullName>
    </submittedName>
</protein>
<reference evidence="2" key="1">
    <citation type="submission" date="2020-02" db="EMBL/GenBank/DDBJ databases">
        <authorList>
            <person name="Meier V. D."/>
        </authorList>
    </citation>
    <scope>NUCLEOTIDE SEQUENCE</scope>
    <source>
        <strain evidence="2">AVDCRST_MAG51</strain>
    </source>
</reference>
<name>A0A6J4NGL5_9BURK</name>
<gene>
    <name evidence="2" type="ORF">AVDCRST_MAG51-196</name>
</gene>
<organism evidence="2">
    <name type="scientific">uncultured Ramlibacter sp</name>
    <dbReference type="NCBI Taxonomy" id="260755"/>
    <lineage>
        <taxon>Bacteria</taxon>
        <taxon>Pseudomonadati</taxon>
        <taxon>Pseudomonadota</taxon>
        <taxon>Betaproteobacteria</taxon>
        <taxon>Burkholderiales</taxon>
        <taxon>Comamonadaceae</taxon>
        <taxon>Ramlibacter</taxon>
        <taxon>environmental samples</taxon>
    </lineage>
</organism>
<evidence type="ECO:0000256" key="1">
    <source>
        <dbReference type="SAM" id="MobiDB-lite"/>
    </source>
</evidence>
<sequence length="102" mass="11309">LPCLTSWRSSRLHRRPAFRSRKSVGCSRPRGSPTLTGACSRRRPTRSIERSSACRRSARAFAMPPPVLLPATWSAPRSSGFFKLPVARRKWSGPRGFLCGGV</sequence>
<feature type="non-terminal residue" evidence="2">
    <location>
        <position position="102"/>
    </location>
</feature>
<proteinExistence type="predicted"/>
<feature type="non-terminal residue" evidence="2">
    <location>
        <position position="1"/>
    </location>
</feature>
<dbReference type="AlphaFoldDB" id="A0A6J4NGL5"/>
<feature type="region of interest" description="Disordered" evidence="1">
    <location>
        <begin position="18"/>
        <end position="51"/>
    </location>
</feature>